<accession>M2TAB8</accession>
<dbReference type="EC" id="2.7.3.9" evidence="5"/>
<organism evidence="15 16">
    <name type="scientific">Pacificimonas flava</name>
    <dbReference type="NCBI Taxonomy" id="1234595"/>
    <lineage>
        <taxon>Bacteria</taxon>
        <taxon>Pseudomonadati</taxon>
        <taxon>Pseudomonadota</taxon>
        <taxon>Alphaproteobacteria</taxon>
        <taxon>Sphingomonadales</taxon>
        <taxon>Sphingosinicellaceae</taxon>
        <taxon>Pacificimonas</taxon>
    </lineage>
</organism>
<dbReference type="InterPro" id="IPR008731">
    <property type="entry name" value="PTS_EIN"/>
</dbReference>
<feature type="domain" description="GAF" evidence="14">
    <location>
        <begin position="29"/>
        <end position="174"/>
    </location>
</feature>
<proteinExistence type="inferred from homology"/>
<evidence type="ECO:0000256" key="12">
    <source>
        <dbReference type="ARBA" id="ARBA00022777"/>
    </source>
</evidence>
<dbReference type="SUPFAM" id="SSF47831">
    <property type="entry name" value="Enzyme I of the PEP:sugar phosphotransferase system HPr-binding (sub)domain"/>
    <property type="match status" value="1"/>
</dbReference>
<evidence type="ECO:0000256" key="1">
    <source>
        <dbReference type="ARBA" id="ARBA00000683"/>
    </source>
</evidence>
<dbReference type="SUPFAM" id="SSF55781">
    <property type="entry name" value="GAF domain-like"/>
    <property type="match status" value="1"/>
</dbReference>
<dbReference type="InterPro" id="IPR050499">
    <property type="entry name" value="PEP-utilizing_PTS_enzyme"/>
</dbReference>
<protein>
    <recommendedName>
        <fullName evidence="5">phosphoenolpyruvate--protein phosphotransferase</fullName>
        <ecNumber evidence="5">2.7.3.9</ecNumber>
    </recommendedName>
</protein>
<dbReference type="InterPro" id="IPR029016">
    <property type="entry name" value="GAF-like_dom_sf"/>
</dbReference>
<dbReference type="Gene3D" id="3.30.450.40">
    <property type="match status" value="1"/>
</dbReference>
<keyword evidence="13" id="KW-0460">Magnesium</keyword>
<dbReference type="OrthoDB" id="9765468at2"/>
<dbReference type="PRINTS" id="PR01736">
    <property type="entry name" value="PHPHTRNFRASE"/>
</dbReference>
<dbReference type="InterPro" id="IPR008279">
    <property type="entry name" value="PEP-util_enz_mobile_dom"/>
</dbReference>
<evidence type="ECO:0000256" key="5">
    <source>
        <dbReference type="ARBA" id="ARBA00012232"/>
    </source>
</evidence>
<dbReference type="GO" id="GO:0005737">
    <property type="term" value="C:cytoplasm"/>
    <property type="evidence" value="ECO:0007669"/>
    <property type="project" value="UniProtKB-SubCell"/>
</dbReference>
<dbReference type="InterPro" id="IPR006318">
    <property type="entry name" value="PTS_EI-like"/>
</dbReference>
<keyword evidence="11" id="KW-0479">Metal-binding</keyword>
<dbReference type="InterPro" id="IPR015813">
    <property type="entry name" value="Pyrv/PenolPyrv_kinase-like_dom"/>
</dbReference>
<dbReference type="Pfam" id="PF00391">
    <property type="entry name" value="PEP-utilizers"/>
    <property type="match status" value="1"/>
</dbReference>
<dbReference type="GO" id="GO:0009401">
    <property type="term" value="P:phosphoenolpyruvate-dependent sugar phosphotransferase system"/>
    <property type="evidence" value="ECO:0007669"/>
    <property type="project" value="UniProtKB-KW"/>
</dbReference>
<dbReference type="NCBIfam" id="TIGR01417">
    <property type="entry name" value="PTS_I_fam"/>
    <property type="match status" value="1"/>
</dbReference>
<dbReference type="RefSeq" id="WP_008601342.1">
    <property type="nucleotide sequence ID" value="NZ_AMRV01000003.1"/>
</dbReference>
<dbReference type="Pfam" id="PF01590">
    <property type="entry name" value="GAF"/>
    <property type="match status" value="1"/>
</dbReference>
<dbReference type="InterPro" id="IPR023151">
    <property type="entry name" value="PEP_util_CS"/>
</dbReference>
<dbReference type="SMART" id="SM00065">
    <property type="entry name" value="GAF"/>
    <property type="match status" value="1"/>
</dbReference>
<dbReference type="SUPFAM" id="SSF52009">
    <property type="entry name" value="Phosphohistidine domain"/>
    <property type="match status" value="1"/>
</dbReference>
<evidence type="ECO:0000256" key="9">
    <source>
        <dbReference type="ARBA" id="ARBA00022679"/>
    </source>
</evidence>
<evidence type="ECO:0000256" key="8">
    <source>
        <dbReference type="ARBA" id="ARBA00022597"/>
    </source>
</evidence>
<dbReference type="AlphaFoldDB" id="M2TAB8"/>
<dbReference type="PANTHER" id="PTHR46244:SF6">
    <property type="entry name" value="PHOSPHOENOLPYRUVATE-PROTEIN PHOSPHOTRANSFERASE"/>
    <property type="match status" value="1"/>
</dbReference>
<comment type="similarity">
    <text evidence="4">Belongs to the PEP-utilizing enzyme family.</text>
</comment>
<dbReference type="InterPro" id="IPR040442">
    <property type="entry name" value="Pyrv_kinase-like_dom_sf"/>
</dbReference>
<dbReference type="PANTHER" id="PTHR46244">
    <property type="entry name" value="PHOSPHOENOLPYRUVATE-PROTEIN PHOSPHOTRANSFERASE"/>
    <property type="match status" value="1"/>
</dbReference>
<evidence type="ECO:0000313" key="15">
    <source>
        <dbReference type="EMBL" id="EMD83534.1"/>
    </source>
</evidence>
<keyword evidence="15" id="KW-0670">Pyruvate</keyword>
<evidence type="ECO:0000256" key="11">
    <source>
        <dbReference type="ARBA" id="ARBA00022723"/>
    </source>
</evidence>
<keyword evidence="8" id="KW-0762">Sugar transport</keyword>
<dbReference type="PATRIC" id="fig|1234595.3.peg.1437"/>
<comment type="cofactor">
    <cofactor evidence="2">
        <name>Mg(2+)</name>
        <dbReference type="ChEBI" id="CHEBI:18420"/>
    </cofactor>
</comment>
<keyword evidence="9 15" id="KW-0808">Transferase</keyword>
<keyword evidence="12" id="KW-0418">Kinase</keyword>
<evidence type="ECO:0000259" key="14">
    <source>
        <dbReference type="SMART" id="SM00065"/>
    </source>
</evidence>
<dbReference type="GO" id="GO:0016301">
    <property type="term" value="F:kinase activity"/>
    <property type="evidence" value="ECO:0007669"/>
    <property type="project" value="UniProtKB-KW"/>
</dbReference>
<evidence type="ECO:0000256" key="3">
    <source>
        <dbReference type="ARBA" id="ARBA00004496"/>
    </source>
</evidence>
<sequence length="760" mass="83151">MNAPARVSAGAAARDILRRLHDVMASRSTAQAKLNRVVDIIAKSLTSEVCSIYLLRDGVLELFATHGLNQSAVHVTRLAVGEGLVGQIAEHREPLNLAEAKAHPDFAYKPETGEEIFHSFAGVPIIRQEASVGVLCVQHADPRQYEDIEIEALQTVAMVLSELISAAGLIDKSALGSVRAHEGPLRLDGMALVDGVARGRAVFHQPRVVVEHTVAEDVEVEKERVVAAFDQMRRQIDAMLGKAEFAAPGDHDDILETYKMFAYDEGWIRRITEAIDSGLTAEAAIERVQMKTRARLRGARDAIFAERLSDLDDLSNRLLRLVSGQIGTAAEMGIRRDTILLARNLGPAELLEYDRRYLKGVVLEEGSATSHVIIIARAMGVPVLGQVKNIRAQIAEGDTLLLDGARHTLFVRPAEAVTEQFTEQIAARARLQAEYAKLVGKPAETVDGQRISLFMNAGLRSDLPHLEATGADGIGLFRTEFQFLVSATLPRRERQTRLYEAVLAAAGERPVTFRTVDIGGDKAVPYVSEQRREENPAMGYRALRLALGREGLMKVQARALLDAAAGKTLNVMFPMVSEPWEFEAARQIVEDQRRHLIDRGADVPAQVNYGAMLEVPALAEVLDTLLPMVDFLSIGTNDLVQFLFASDRSHPKLAERYDWLSLSVLRFLKRVVDAADEANVPVTVCGEMGGRPAAAMALLALGYRRLSITPAGIGPVKAMIRTLDLADLTEAMQGWMAAGRNIRAALEGWVEMHGTVIPGR</sequence>
<dbReference type="InterPro" id="IPR036637">
    <property type="entry name" value="Phosphohistidine_dom_sf"/>
</dbReference>
<dbReference type="Gene3D" id="3.50.30.10">
    <property type="entry name" value="Phosphohistidine domain"/>
    <property type="match status" value="1"/>
</dbReference>
<evidence type="ECO:0000256" key="6">
    <source>
        <dbReference type="ARBA" id="ARBA00022448"/>
    </source>
</evidence>
<dbReference type="InterPro" id="IPR036618">
    <property type="entry name" value="PtsI_HPr-bd_sf"/>
</dbReference>
<comment type="catalytic activity">
    <reaction evidence="1">
        <text>L-histidyl-[protein] + phosphoenolpyruvate = N(pros)-phospho-L-histidyl-[protein] + pyruvate</text>
        <dbReference type="Rhea" id="RHEA:23880"/>
        <dbReference type="Rhea" id="RHEA-COMP:9745"/>
        <dbReference type="Rhea" id="RHEA-COMP:9746"/>
        <dbReference type="ChEBI" id="CHEBI:15361"/>
        <dbReference type="ChEBI" id="CHEBI:29979"/>
        <dbReference type="ChEBI" id="CHEBI:58702"/>
        <dbReference type="ChEBI" id="CHEBI:64837"/>
        <dbReference type="EC" id="2.7.3.9"/>
    </reaction>
</comment>
<evidence type="ECO:0000256" key="2">
    <source>
        <dbReference type="ARBA" id="ARBA00001946"/>
    </source>
</evidence>
<comment type="caution">
    <text evidence="15">The sequence shown here is derived from an EMBL/GenBank/DDBJ whole genome shotgun (WGS) entry which is preliminary data.</text>
</comment>
<dbReference type="Pfam" id="PF02896">
    <property type="entry name" value="PEP-utilizers_C"/>
    <property type="match status" value="1"/>
</dbReference>
<dbReference type="Pfam" id="PF05524">
    <property type="entry name" value="PEP-utilisers_N"/>
    <property type="match status" value="1"/>
</dbReference>
<reference evidence="15 16" key="1">
    <citation type="journal article" date="2013" name="Genome Announc.">
        <title>Draft Genome Sequence of Strain JLT2015T, Belonging to the Family Sphingomonadaceae of the Alphaproteobacteria.</title>
        <authorList>
            <person name="Tang K."/>
            <person name="Liu K."/>
            <person name="Li S."/>
            <person name="Jiao N."/>
        </authorList>
    </citation>
    <scope>NUCLEOTIDE SEQUENCE [LARGE SCALE GENOMIC DNA]</scope>
    <source>
        <strain evidence="15 16">JLT2015</strain>
    </source>
</reference>
<dbReference type="PROSITE" id="PS00742">
    <property type="entry name" value="PEP_ENZYMES_2"/>
    <property type="match status" value="1"/>
</dbReference>
<dbReference type="InterPro" id="IPR003018">
    <property type="entry name" value="GAF"/>
</dbReference>
<dbReference type="SUPFAM" id="SSF51621">
    <property type="entry name" value="Phosphoenolpyruvate/pyruvate domain"/>
    <property type="match status" value="1"/>
</dbReference>
<gene>
    <name evidence="15" type="ORF">C725_1435</name>
</gene>
<evidence type="ECO:0000256" key="13">
    <source>
        <dbReference type="ARBA" id="ARBA00022842"/>
    </source>
</evidence>
<keyword evidence="10" id="KW-0598">Phosphotransferase system</keyword>
<keyword evidence="7" id="KW-0963">Cytoplasm</keyword>
<evidence type="ECO:0000256" key="7">
    <source>
        <dbReference type="ARBA" id="ARBA00022490"/>
    </source>
</evidence>
<keyword evidence="16" id="KW-1185">Reference proteome</keyword>
<dbReference type="Gene3D" id="3.20.20.60">
    <property type="entry name" value="Phosphoenolpyruvate-binding domains"/>
    <property type="match status" value="1"/>
</dbReference>
<dbReference type="InterPro" id="IPR000121">
    <property type="entry name" value="PEP_util_C"/>
</dbReference>
<dbReference type="GO" id="GO:0046872">
    <property type="term" value="F:metal ion binding"/>
    <property type="evidence" value="ECO:0007669"/>
    <property type="project" value="UniProtKB-KW"/>
</dbReference>
<evidence type="ECO:0000313" key="16">
    <source>
        <dbReference type="Proteomes" id="UP000011717"/>
    </source>
</evidence>
<dbReference type="Proteomes" id="UP000011717">
    <property type="component" value="Unassembled WGS sequence"/>
</dbReference>
<evidence type="ECO:0000256" key="10">
    <source>
        <dbReference type="ARBA" id="ARBA00022683"/>
    </source>
</evidence>
<keyword evidence="6" id="KW-0813">Transport</keyword>
<evidence type="ECO:0000256" key="4">
    <source>
        <dbReference type="ARBA" id="ARBA00007837"/>
    </source>
</evidence>
<dbReference type="EMBL" id="AMRV01000003">
    <property type="protein sequence ID" value="EMD83534.1"/>
    <property type="molecule type" value="Genomic_DNA"/>
</dbReference>
<dbReference type="GO" id="GO:0008965">
    <property type="term" value="F:phosphoenolpyruvate-protein phosphotransferase activity"/>
    <property type="evidence" value="ECO:0007669"/>
    <property type="project" value="UniProtKB-EC"/>
</dbReference>
<comment type="subcellular location">
    <subcellularLocation>
        <location evidence="3">Cytoplasm</location>
    </subcellularLocation>
</comment>
<name>M2TAB8_9SPHN</name>
<dbReference type="Gene3D" id="1.10.274.10">
    <property type="entry name" value="PtsI, HPr-binding domain"/>
    <property type="match status" value="1"/>
</dbReference>